<dbReference type="AlphaFoldDB" id="A0A926E084"/>
<keyword evidence="3" id="KW-1185">Reference proteome</keyword>
<dbReference type="Proteomes" id="UP000653127">
    <property type="component" value="Unassembled WGS sequence"/>
</dbReference>
<evidence type="ECO:0000313" key="2">
    <source>
        <dbReference type="EMBL" id="MBC8546674.1"/>
    </source>
</evidence>
<feature type="transmembrane region" description="Helical" evidence="1">
    <location>
        <begin position="164"/>
        <end position="182"/>
    </location>
</feature>
<keyword evidence="1" id="KW-1133">Transmembrane helix</keyword>
<feature type="transmembrane region" description="Helical" evidence="1">
    <location>
        <begin position="62"/>
        <end position="85"/>
    </location>
</feature>
<reference evidence="2" key="1">
    <citation type="submission" date="2020-08" db="EMBL/GenBank/DDBJ databases">
        <title>Genome public.</title>
        <authorList>
            <person name="Liu C."/>
            <person name="Sun Q."/>
        </authorList>
    </citation>
    <scope>NUCLEOTIDE SEQUENCE</scope>
    <source>
        <strain evidence="2">NSJ-31</strain>
    </source>
</reference>
<name>A0A926E084_9FIRM</name>
<protein>
    <submittedName>
        <fullName evidence="2">Uncharacterized protein</fullName>
    </submittedName>
</protein>
<feature type="transmembrane region" description="Helical" evidence="1">
    <location>
        <begin position="125"/>
        <end position="144"/>
    </location>
</feature>
<keyword evidence="1" id="KW-0472">Membrane</keyword>
<evidence type="ECO:0000256" key="1">
    <source>
        <dbReference type="SAM" id="Phobius"/>
    </source>
</evidence>
<evidence type="ECO:0000313" key="3">
    <source>
        <dbReference type="Proteomes" id="UP000653127"/>
    </source>
</evidence>
<organism evidence="2 3">
    <name type="scientific">Ligaoa zhengdingensis</name>
    <dbReference type="NCBI Taxonomy" id="2763658"/>
    <lineage>
        <taxon>Bacteria</taxon>
        <taxon>Bacillati</taxon>
        <taxon>Bacillota</taxon>
        <taxon>Clostridia</taxon>
        <taxon>Eubacteriales</taxon>
        <taxon>Oscillospiraceae</taxon>
        <taxon>Ligaoa</taxon>
    </lineage>
</organism>
<feature type="transmembrane region" description="Helical" evidence="1">
    <location>
        <begin position="35"/>
        <end position="56"/>
    </location>
</feature>
<dbReference type="EMBL" id="JACRST010000008">
    <property type="protein sequence ID" value="MBC8546674.1"/>
    <property type="molecule type" value="Genomic_DNA"/>
</dbReference>
<dbReference type="RefSeq" id="WP_249282753.1">
    <property type="nucleotide sequence ID" value="NZ_JACRST010000008.1"/>
</dbReference>
<accession>A0A926E084</accession>
<proteinExistence type="predicted"/>
<gene>
    <name evidence="2" type="ORF">H8711_06960</name>
</gene>
<comment type="caution">
    <text evidence="2">The sequence shown here is derived from an EMBL/GenBank/DDBJ whole genome shotgun (WGS) entry which is preliminary data.</text>
</comment>
<sequence length="222" mass="24829">MIGYWMIALIFLAAMAVYHFVNLPMKGRKLYDPGALYWFTVFLASSVAAVLFWGMWPLVLPLTVAIRFILLVSCVLVLALICQLISPSGIFRKQEAGEGPQPLSQRQLGYNEERFDLFLRSASRVMIGAVIVCLPAISALTILAHTFLPSVVQAAQPYQEPLGLALAGFVNLCLFLLLPVALRQTVWKLRCVRRKGVCTEQILAHKRQMELTNLLEGKNRVL</sequence>
<keyword evidence="1" id="KW-0812">Transmembrane</keyword>
<feature type="transmembrane region" description="Helical" evidence="1">
    <location>
        <begin position="6"/>
        <end position="23"/>
    </location>
</feature>